<dbReference type="Proteomes" id="UP000250140">
    <property type="component" value="Unassembled WGS sequence"/>
</dbReference>
<evidence type="ECO:0000313" key="1">
    <source>
        <dbReference type="EMBL" id="OCL01540.1"/>
    </source>
</evidence>
<reference evidence="1 2" key="1">
    <citation type="journal article" date="2016" name="Nat. Commun.">
        <title>Ectomycorrhizal ecology is imprinted in the genome of the dominant symbiotic fungus Cenococcum geophilum.</title>
        <authorList>
            <consortium name="DOE Joint Genome Institute"/>
            <person name="Peter M."/>
            <person name="Kohler A."/>
            <person name="Ohm R.A."/>
            <person name="Kuo A."/>
            <person name="Krutzmann J."/>
            <person name="Morin E."/>
            <person name="Arend M."/>
            <person name="Barry K.W."/>
            <person name="Binder M."/>
            <person name="Choi C."/>
            <person name="Clum A."/>
            <person name="Copeland A."/>
            <person name="Grisel N."/>
            <person name="Haridas S."/>
            <person name="Kipfer T."/>
            <person name="LaButti K."/>
            <person name="Lindquist E."/>
            <person name="Lipzen A."/>
            <person name="Maire R."/>
            <person name="Meier B."/>
            <person name="Mihaltcheva S."/>
            <person name="Molinier V."/>
            <person name="Murat C."/>
            <person name="Poggeler S."/>
            <person name="Quandt C.A."/>
            <person name="Sperisen C."/>
            <person name="Tritt A."/>
            <person name="Tisserant E."/>
            <person name="Crous P.W."/>
            <person name="Henrissat B."/>
            <person name="Nehls U."/>
            <person name="Egli S."/>
            <person name="Spatafora J.W."/>
            <person name="Grigoriev I.V."/>
            <person name="Martin F.M."/>
        </authorList>
    </citation>
    <scope>NUCLEOTIDE SEQUENCE [LARGE SCALE GENOMIC DNA]</scope>
    <source>
        <strain evidence="1 2">CBS 207.34</strain>
    </source>
</reference>
<proteinExistence type="predicted"/>
<dbReference type="EMBL" id="KV751113">
    <property type="protein sequence ID" value="OCL01540.1"/>
    <property type="molecule type" value="Genomic_DNA"/>
</dbReference>
<sequence>MFSLSRNALTAILHRPKISPFYADITIAPDFSTFCHGLHDDTAINGGLMGYCPRPHPNWIAINKIEDGKSVIKISDNAVTKCRVKVTKDKTNKFKTVLWNL</sequence>
<protein>
    <submittedName>
        <fullName evidence="1">Uncharacterized protein</fullName>
    </submittedName>
</protein>
<organism evidence="1 2">
    <name type="scientific">Glonium stellatum</name>
    <dbReference type="NCBI Taxonomy" id="574774"/>
    <lineage>
        <taxon>Eukaryota</taxon>
        <taxon>Fungi</taxon>
        <taxon>Dikarya</taxon>
        <taxon>Ascomycota</taxon>
        <taxon>Pezizomycotina</taxon>
        <taxon>Dothideomycetes</taxon>
        <taxon>Pleosporomycetidae</taxon>
        <taxon>Gloniales</taxon>
        <taxon>Gloniaceae</taxon>
        <taxon>Glonium</taxon>
    </lineage>
</organism>
<accession>A0A8E2EMS1</accession>
<evidence type="ECO:0000313" key="2">
    <source>
        <dbReference type="Proteomes" id="UP000250140"/>
    </source>
</evidence>
<keyword evidence="2" id="KW-1185">Reference proteome</keyword>
<gene>
    <name evidence="1" type="ORF">AOQ84DRAFT_219547</name>
</gene>
<name>A0A8E2EMS1_9PEZI</name>
<dbReference type="AlphaFoldDB" id="A0A8E2EMS1"/>